<feature type="domain" description="Topoisomerase 6 subunit A/Spo11 TOPRIM" evidence="12">
    <location>
        <begin position="101"/>
        <end position="166"/>
    </location>
</feature>
<protein>
    <recommendedName>
        <fullName evidence="4">DNA topoisomerase (ATP-hydrolyzing)</fullName>
        <ecNumber evidence="4">5.6.2.2</ecNumber>
    </recommendedName>
</protein>
<evidence type="ECO:0000313" key="16">
    <source>
        <dbReference type="WBParaSite" id="DME_0000753801-mRNA-1"/>
    </source>
</evidence>
<dbReference type="InterPro" id="IPR034136">
    <property type="entry name" value="TOPRIM_Topo6A/Spo11"/>
</dbReference>
<dbReference type="EMBL" id="UYYG01000033">
    <property type="protein sequence ID" value="VDN51832.1"/>
    <property type="molecule type" value="Genomic_DNA"/>
</dbReference>
<dbReference type="CDD" id="cd00223">
    <property type="entry name" value="TOPRIM_TopoIIB_SPO"/>
    <property type="match status" value="1"/>
</dbReference>
<dbReference type="InterPro" id="IPR036078">
    <property type="entry name" value="Spo11/TopoVI_A_sf"/>
</dbReference>
<dbReference type="PANTHER" id="PTHR10848">
    <property type="entry name" value="MEIOTIC RECOMBINATION PROTEIN SPO11"/>
    <property type="match status" value="1"/>
</dbReference>
<comment type="similarity">
    <text evidence="3 10">Belongs to the TOP6A family.</text>
</comment>
<evidence type="ECO:0000256" key="4">
    <source>
        <dbReference type="ARBA" id="ARBA00012895"/>
    </source>
</evidence>
<accession>A0A0N4UIU0</accession>
<feature type="domain" description="Spo11/DNA topoisomerase VI subunit A N-terminal" evidence="11">
    <location>
        <begin position="2"/>
        <end position="51"/>
    </location>
</feature>
<proteinExistence type="inferred from homology"/>
<keyword evidence="8 10" id="KW-0238">DNA-binding</keyword>
<evidence type="ECO:0000256" key="9">
    <source>
        <dbReference type="ARBA" id="ARBA00023235"/>
    </source>
</evidence>
<dbReference type="GO" id="GO:0003677">
    <property type="term" value="F:DNA binding"/>
    <property type="evidence" value="ECO:0007669"/>
    <property type="project" value="UniProtKB-UniRule"/>
</dbReference>
<dbReference type="Gene3D" id="3.40.1360.10">
    <property type="match status" value="1"/>
</dbReference>
<dbReference type="InterPro" id="IPR013049">
    <property type="entry name" value="Spo11/TopoVI_A_N"/>
</dbReference>
<feature type="active site" description="O-(5'-phospho-DNA)-tyrosine intermediate" evidence="10">
    <location>
        <position position="24"/>
    </location>
</feature>
<dbReference type="WBParaSite" id="DME_0000753801-mRNA-1">
    <property type="protein sequence ID" value="DME_0000753801-mRNA-1"/>
    <property type="gene ID" value="DME_0000753801"/>
</dbReference>
<dbReference type="Proteomes" id="UP000274756">
    <property type="component" value="Unassembled WGS sequence"/>
</dbReference>
<keyword evidence="5" id="KW-0479">Metal-binding</keyword>
<evidence type="ECO:0000313" key="14">
    <source>
        <dbReference type="Proteomes" id="UP000038040"/>
    </source>
</evidence>
<gene>
    <name evidence="13" type="ORF">DME_LOCUS1805</name>
</gene>
<evidence type="ECO:0000256" key="2">
    <source>
        <dbReference type="ARBA" id="ARBA00001946"/>
    </source>
</evidence>
<dbReference type="SUPFAM" id="SSF56726">
    <property type="entry name" value="DNA topoisomerase IV, alpha subunit"/>
    <property type="match status" value="1"/>
</dbReference>
<dbReference type="InterPro" id="IPR036388">
    <property type="entry name" value="WH-like_DNA-bd_sf"/>
</dbReference>
<keyword evidence="7 10" id="KW-0799">Topoisomerase</keyword>
<reference evidence="16" key="1">
    <citation type="submission" date="2017-02" db="UniProtKB">
        <authorList>
            <consortium name="WormBaseParasite"/>
        </authorList>
    </citation>
    <scope>IDENTIFICATION</scope>
</reference>
<dbReference type="GO" id="GO:0000706">
    <property type="term" value="P:meiotic DNA double-strand break processing"/>
    <property type="evidence" value="ECO:0007669"/>
    <property type="project" value="TreeGrafter"/>
</dbReference>
<keyword evidence="9 10" id="KW-0413">Isomerase</keyword>
<evidence type="ECO:0000256" key="7">
    <source>
        <dbReference type="ARBA" id="ARBA00023029"/>
    </source>
</evidence>
<evidence type="ECO:0000256" key="1">
    <source>
        <dbReference type="ARBA" id="ARBA00000185"/>
    </source>
</evidence>
<evidence type="ECO:0000259" key="12">
    <source>
        <dbReference type="Pfam" id="PF21180"/>
    </source>
</evidence>
<comment type="cofactor">
    <cofactor evidence="2">
        <name>Mg(2+)</name>
        <dbReference type="ChEBI" id="CHEBI:18420"/>
    </cofactor>
</comment>
<comment type="catalytic activity">
    <reaction evidence="1 10">
        <text>ATP-dependent breakage, passage and rejoining of double-stranded DNA.</text>
        <dbReference type="EC" id="5.6.2.2"/>
    </reaction>
</comment>
<dbReference type="GO" id="GO:0046872">
    <property type="term" value="F:metal ion binding"/>
    <property type="evidence" value="ECO:0007669"/>
    <property type="project" value="UniProtKB-KW"/>
</dbReference>
<sequence length="173" mass="19691">MRALAQIYHLHISNAFATKRDLFYEQKALYGIQRNLDKSITSICELIGVNRFKNNVLSSGRGLVVGSLKIEYADRVVDCSITPFILTHFSRNIRFHSSAGFILIVEKDATFQKLIQEGFFSTFSNAILVTGKGYPDVLTRLFLRRLVEDLHLPMYGLMDNDPHGWFVSVFLGI</sequence>
<dbReference type="Gene3D" id="1.10.10.10">
    <property type="entry name" value="Winged helix-like DNA-binding domain superfamily/Winged helix DNA-binding domain"/>
    <property type="match status" value="1"/>
</dbReference>
<dbReference type="STRING" id="318479.A0A0N4UIU0"/>
<dbReference type="PANTHER" id="PTHR10848:SF0">
    <property type="entry name" value="MEIOTIC RECOMBINATION PROTEIN SPO11"/>
    <property type="match status" value="1"/>
</dbReference>
<evidence type="ECO:0000259" key="11">
    <source>
        <dbReference type="Pfam" id="PF04406"/>
    </source>
</evidence>
<keyword evidence="15" id="KW-1185">Reference proteome</keyword>
<dbReference type="EC" id="5.6.2.2" evidence="4"/>
<dbReference type="OrthoDB" id="5377392at2759"/>
<dbReference type="Pfam" id="PF21180">
    <property type="entry name" value="TOP6A-Spo11_Toprim"/>
    <property type="match status" value="1"/>
</dbReference>
<dbReference type="GO" id="GO:0042138">
    <property type="term" value="P:meiotic DNA double-strand break formation"/>
    <property type="evidence" value="ECO:0007669"/>
    <property type="project" value="TreeGrafter"/>
</dbReference>
<organism evidence="14 16">
    <name type="scientific">Dracunculus medinensis</name>
    <name type="common">Guinea worm</name>
    <dbReference type="NCBI Taxonomy" id="318479"/>
    <lineage>
        <taxon>Eukaryota</taxon>
        <taxon>Metazoa</taxon>
        <taxon>Ecdysozoa</taxon>
        <taxon>Nematoda</taxon>
        <taxon>Chromadorea</taxon>
        <taxon>Rhabditida</taxon>
        <taxon>Spirurina</taxon>
        <taxon>Dracunculoidea</taxon>
        <taxon>Dracunculidae</taxon>
        <taxon>Dracunculus</taxon>
    </lineage>
</organism>
<evidence type="ECO:0000256" key="5">
    <source>
        <dbReference type="ARBA" id="ARBA00022723"/>
    </source>
</evidence>
<dbReference type="GO" id="GO:0003918">
    <property type="term" value="F:DNA topoisomerase type II (double strand cut, ATP-hydrolyzing) activity"/>
    <property type="evidence" value="ECO:0007669"/>
    <property type="project" value="UniProtKB-UniRule"/>
</dbReference>
<evidence type="ECO:0000256" key="6">
    <source>
        <dbReference type="ARBA" id="ARBA00022842"/>
    </source>
</evidence>
<dbReference type="PROSITE" id="PS52041">
    <property type="entry name" value="TOPO_IIB"/>
    <property type="match status" value="1"/>
</dbReference>
<keyword evidence="6" id="KW-0460">Magnesium</keyword>
<dbReference type="Proteomes" id="UP000038040">
    <property type="component" value="Unplaced"/>
</dbReference>
<dbReference type="GO" id="GO:0007131">
    <property type="term" value="P:reciprocal meiotic recombination"/>
    <property type="evidence" value="ECO:0007669"/>
    <property type="project" value="TreeGrafter"/>
</dbReference>
<dbReference type="GO" id="GO:0000228">
    <property type="term" value="C:nuclear chromosome"/>
    <property type="evidence" value="ECO:0007669"/>
    <property type="project" value="TreeGrafter"/>
</dbReference>
<dbReference type="PRINTS" id="PR01550">
    <property type="entry name" value="TOP6AFAMILY"/>
</dbReference>
<evidence type="ECO:0000256" key="10">
    <source>
        <dbReference type="PROSITE-ProRule" id="PRU01385"/>
    </source>
</evidence>
<evidence type="ECO:0000256" key="8">
    <source>
        <dbReference type="ARBA" id="ARBA00023125"/>
    </source>
</evidence>
<dbReference type="GO" id="GO:0005524">
    <property type="term" value="F:ATP binding"/>
    <property type="evidence" value="ECO:0007669"/>
    <property type="project" value="InterPro"/>
</dbReference>
<dbReference type="InterPro" id="IPR002815">
    <property type="entry name" value="Spo11/TopoVI_A"/>
</dbReference>
<evidence type="ECO:0000256" key="3">
    <source>
        <dbReference type="ARBA" id="ARBA00006559"/>
    </source>
</evidence>
<reference evidence="13 15" key="2">
    <citation type="submission" date="2018-11" db="EMBL/GenBank/DDBJ databases">
        <authorList>
            <consortium name="Pathogen Informatics"/>
        </authorList>
    </citation>
    <scope>NUCLEOTIDE SEQUENCE [LARGE SCALE GENOMIC DNA]</scope>
</reference>
<name>A0A0N4UIU0_DRAME</name>
<dbReference type="Pfam" id="PF04406">
    <property type="entry name" value="TP6A_N"/>
    <property type="match status" value="1"/>
</dbReference>
<evidence type="ECO:0000313" key="15">
    <source>
        <dbReference type="Proteomes" id="UP000274756"/>
    </source>
</evidence>
<evidence type="ECO:0000313" key="13">
    <source>
        <dbReference type="EMBL" id="VDN51832.1"/>
    </source>
</evidence>
<dbReference type="AlphaFoldDB" id="A0A0N4UIU0"/>